<keyword evidence="9" id="KW-1185">Reference proteome</keyword>
<evidence type="ECO:0000256" key="1">
    <source>
        <dbReference type="ARBA" id="ARBA00001962"/>
    </source>
</evidence>
<sequence length="475" mass="54123">MSITEDLGRIHANVEKHKLSYPEEAGFGELHRPEPAYSHIDPKRYTSPEFLQREFDSLWSGTWQMACRAEQVAEPGDFHEYSIGRQSYLVVHGQDGRLRAFHNVCPHRGNLLKPSCGSAKELRCGYHAWAWTLDGRLKDIPDRQLFPEIKDDDYALHEVACDQWGGFVFIHPVPAEAGSLREFLEPLATEVDKYHLDRFRASMHAEIVLDCNWKVALEAFLEAYHVGATHPQLMTFLDDVNTAFSEYGRHAMMIVPYGVPSMRLEHVDPAEIYESYYSRSASGFRHSKQGKGEDAAGMPRQQTVDLPPQLFDEDGEWRLDESVREYLIKQNRARAAELGHDYSELSDAQMVDDYDYHIFPNLKFNAHAGGALTFRSRPHPTDPNLCVFDVYTLVWDNEHEERAEVAPTIAVNVKEVSMGQVLDQDFSNLPHVQRGLHNSALEHLTVGGSEMRVIHFQKNLIEHLEAAESARAGQD</sequence>
<keyword evidence="2" id="KW-0001">2Fe-2S</keyword>
<dbReference type="Proteomes" id="UP001596074">
    <property type="component" value="Unassembled WGS sequence"/>
</dbReference>
<evidence type="ECO:0000256" key="4">
    <source>
        <dbReference type="ARBA" id="ARBA00023002"/>
    </source>
</evidence>
<evidence type="ECO:0000256" key="5">
    <source>
        <dbReference type="ARBA" id="ARBA00023004"/>
    </source>
</evidence>
<dbReference type="InterPro" id="IPR015879">
    <property type="entry name" value="Ring_hydroxy_dOase_asu_C_dom"/>
</dbReference>
<dbReference type="PANTHER" id="PTHR43756:SF5">
    <property type="entry name" value="CHOLINE MONOOXYGENASE, CHLOROPLASTIC"/>
    <property type="match status" value="1"/>
</dbReference>
<evidence type="ECO:0000256" key="2">
    <source>
        <dbReference type="ARBA" id="ARBA00022714"/>
    </source>
</evidence>
<feature type="domain" description="Rieske" evidence="7">
    <location>
        <begin position="63"/>
        <end position="170"/>
    </location>
</feature>
<accession>A0ABW1ACM4</accession>
<dbReference type="InterPro" id="IPR001663">
    <property type="entry name" value="Rng_hydr_dOase-A"/>
</dbReference>
<name>A0ABW1ACM4_9ACTN</name>
<dbReference type="Gene3D" id="3.90.380.10">
    <property type="entry name" value="Naphthalene 1,2-dioxygenase Alpha Subunit, Chain A, domain 1"/>
    <property type="match status" value="1"/>
</dbReference>
<comment type="caution">
    <text evidence="8">The sequence shown here is derived from an EMBL/GenBank/DDBJ whole genome shotgun (WGS) entry which is preliminary data.</text>
</comment>
<dbReference type="PROSITE" id="PS51296">
    <property type="entry name" value="RIESKE"/>
    <property type="match status" value="1"/>
</dbReference>
<keyword evidence="4" id="KW-0560">Oxidoreductase</keyword>
<keyword evidence="5" id="KW-0408">Iron</keyword>
<dbReference type="PANTHER" id="PTHR43756">
    <property type="entry name" value="CHOLINE MONOOXYGENASE, CHLOROPLASTIC"/>
    <property type="match status" value="1"/>
</dbReference>
<dbReference type="Gene3D" id="2.102.10.10">
    <property type="entry name" value="Rieske [2Fe-2S] iron-sulphur domain"/>
    <property type="match status" value="1"/>
</dbReference>
<dbReference type="Pfam" id="PF00355">
    <property type="entry name" value="Rieske"/>
    <property type="match status" value="1"/>
</dbReference>
<comment type="cofactor">
    <cofactor evidence="1">
        <name>Fe cation</name>
        <dbReference type="ChEBI" id="CHEBI:24875"/>
    </cofactor>
</comment>
<dbReference type="InterPro" id="IPR036922">
    <property type="entry name" value="Rieske_2Fe-2S_sf"/>
</dbReference>
<dbReference type="SUPFAM" id="SSF50022">
    <property type="entry name" value="ISP domain"/>
    <property type="match status" value="1"/>
</dbReference>
<evidence type="ECO:0000256" key="6">
    <source>
        <dbReference type="ARBA" id="ARBA00023014"/>
    </source>
</evidence>
<evidence type="ECO:0000259" key="7">
    <source>
        <dbReference type="PROSITE" id="PS51296"/>
    </source>
</evidence>
<evidence type="ECO:0000313" key="8">
    <source>
        <dbReference type="EMBL" id="MFC5751613.1"/>
    </source>
</evidence>
<proteinExistence type="predicted"/>
<protein>
    <submittedName>
        <fullName evidence="8">SRPBCC family protein</fullName>
    </submittedName>
</protein>
<dbReference type="InterPro" id="IPR017941">
    <property type="entry name" value="Rieske_2Fe-2S"/>
</dbReference>
<evidence type="ECO:0000256" key="3">
    <source>
        <dbReference type="ARBA" id="ARBA00022723"/>
    </source>
</evidence>
<gene>
    <name evidence="8" type="ORF">ACFPZN_38860</name>
</gene>
<dbReference type="SUPFAM" id="SSF55961">
    <property type="entry name" value="Bet v1-like"/>
    <property type="match status" value="1"/>
</dbReference>
<dbReference type="EMBL" id="JBHSON010000072">
    <property type="protein sequence ID" value="MFC5751613.1"/>
    <property type="molecule type" value="Genomic_DNA"/>
</dbReference>
<dbReference type="Pfam" id="PF00848">
    <property type="entry name" value="Ring_hydroxyl_A"/>
    <property type="match status" value="1"/>
</dbReference>
<keyword evidence="6" id="KW-0411">Iron-sulfur</keyword>
<dbReference type="PRINTS" id="PR00090">
    <property type="entry name" value="RNGDIOXGNASE"/>
</dbReference>
<evidence type="ECO:0000313" key="9">
    <source>
        <dbReference type="Proteomes" id="UP001596074"/>
    </source>
</evidence>
<dbReference type="RefSeq" id="WP_378287544.1">
    <property type="nucleotide sequence ID" value="NZ_JBHSON010000072.1"/>
</dbReference>
<organism evidence="8 9">
    <name type="scientific">Actinomadura rugatobispora</name>
    <dbReference type="NCBI Taxonomy" id="1994"/>
    <lineage>
        <taxon>Bacteria</taxon>
        <taxon>Bacillati</taxon>
        <taxon>Actinomycetota</taxon>
        <taxon>Actinomycetes</taxon>
        <taxon>Streptosporangiales</taxon>
        <taxon>Thermomonosporaceae</taxon>
        <taxon>Actinomadura</taxon>
    </lineage>
</organism>
<reference evidence="9" key="1">
    <citation type="journal article" date="2019" name="Int. J. Syst. Evol. Microbiol.">
        <title>The Global Catalogue of Microorganisms (GCM) 10K type strain sequencing project: providing services to taxonomists for standard genome sequencing and annotation.</title>
        <authorList>
            <consortium name="The Broad Institute Genomics Platform"/>
            <consortium name="The Broad Institute Genome Sequencing Center for Infectious Disease"/>
            <person name="Wu L."/>
            <person name="Ma J."/>
        </authorList>
    </citation>
    <scope>NUCLEOTIDE SEQUENCE [LARGE SCALE GENOMIC DNA]</scope>
    <source>
        <strain evidence="9">KCTC 42087</strain>
    </source>
</reference>
<dbReference type="CDD" id="cd08882">
    <property type="entry name" value="RHO_alpha_C_MupW-like"/>
    <property type="match status" value="1"/>
</dbReference>
<keyword evidence="3" id="KW-0479">Metal-binding</keyword>
<dbReference type="CDD" id="cd03469">
    <property type="entry name" value="Rieske_RO_Alpha_N"/>
    <property type="match status" value="1"/>
</dbReference>